<organism evidence="1 2">
    <name type="scientific">Pseudacidovorax intermedius</name>
    <dbReference type="NCBI Taxonomy" id="433924"/>
    <lineage>
        <taxon>Bacteria</taxon>
        <taxon>Pseudomonadati</taxon>
        <taxon>Pseudomonadota</taxon>
        <taxon>Betaproteobacteria</taxon>
        <taxon>Burkholderiales</taxon>
        <taxon>Comamonadaceae</taxon>
        <taxon>Pseudacidovorax</taxon>
    </lineage>
</organism>
<sequence>MDFLALVALAAIGLHFLRRRDQHARIALLGSRLAPYRIEPQMETLLDGYLRWLDEADVDRRRQIWQTLSATEQSLAEQLRRFAADVAGLEAPLAQVSKLPMWLPWAQPLLSGRLLFDVRRAFAIHAEGVAAVAANEPGLDDKARAYMMSAELLLLQHTCHWFCRSKTVAGARLLARHGTSYTQVLASVSPRTRDAYVALTGR</sequence>
<keyword evidence="2" id="KW-1185">Reference proteome</keyword>
<gene>
    <name evidence="1" type="ORF">NS331_01785</name>
</gene>
<dbReference type="PATRIC" id="fig|433924.3.peg.546"/>
<evidence type="ECO:0000313" key="1">
    <source>
        <dbReference type="EMBL" id="KTT27525.1"/>
    </source>
</evidence>
<dbReference type="Proteomes" id="UP000072741">
    <property type="component" value="Unassembled WGS sequence"/>
</dbReference>
<evidence type="ECO:0000313" key="2">
    <source>
        <dbReference type="Proteomes" id="UP000072741"/>
    </source>
</evidence>
<dbReference type="AlphaFoldDB" id="A0A147HBT9"/>
<reference evidence="1 2" key="1">
    <citation type="journal article" date="2016" name="Front. Microbiol.">
        <title>Genomic Resource of Rice Seed Associated Bacteria.</title>
        <authorList>
            <person name="Midha S."/>
            <person name="Bansal K."/>
            <person name="Sharma S."/>
            <person name="Kumar N."/>
            <person name="Patil P.P."/>
            <person name="Chaudhry V."/>
            <person name="Patil P.B."/>
        </authorList>
    </citation>
    <scope>NUCLEOTIDE SEQUENCE [LARGE SCALE GENOMIC DNA]</scope>
    <source>
        <strain evidence="1 2">NS331</strain>
    </source>
</reference>
<accession>A0A147HBT9</accession>
<protein>
    <submittedName>
        <fullName evidence="1">Uncharacterized protein</fullName>
    </submittedName>
</protein>
<dbReference type="OrthoDB" id="8654508at2"/>
<proteinExistence type="predicted"/>
<comment type="caution">
    <text evidence="1">The sequence shown here is derived from an EMBL/GenBank/DDBJ whole genome shotgun (WGS) entry which is preliminary data.</text>
</comment>
<name>A0A147HBT9_9BURK</name>
<dbReference type="RefSeq" id="WP_058640312.1">
    <property type="nucleotide sequence ID" value="NZ_LDSL01000012.1"/>
</dbReference>
<dbReference type="EMBL" id="LDSL01000012">
    <property type="protein sequence ID" value="KTT27525.1"/>
    <property type="molecule type" value="Genomic_DNA"/>
</dbReference>